<evidence type="ECO:0000259" key="4">
    <source>
        <dbReference type="Pfam" id="PF01420"/>
    </source>
</evidence>
<dbReference type="EMBL" id="JAGYVZ010000026">
    <property type="protein sequence ID" value="MBS7233513.1"/>
    <property type="molecule type" value="Genomic_DNA"/>
</dbReference>
<feature type="domain" description="Type I restriction modification DNA specificity" evidence="4">
    <location>
        <begin position="3"/>
        <end position="179"/>
    </location>
</feature>
<keyword evidence="6" id="KW-1185">Reference proteome</keyword>
<protein>
    <submittedName>
        <fullName evidence="5">Restriction endonuclease subunit S</fullName>
        <ecNumber evidence="5">3.1.21.-</ecNumber>
    </submittedName>
</protein>
<dbReference type="RefSeq" id="WP_213306126.1">
    <property type="nucleotide sequence ID" value="NZ_JAGYVZ010000026.1"/>
</dbReference>
<dbReference type="Proteomes" id="UP000722625">
    <property type="component" value="Unassembled WGS sequence"/>
</dbReference>
<keyword evidence="5" id="KW-0378">Hydrolase</keyword>
<keyword evidence="3" id="KW-0238">DNA-binding</keyword>
<dbReference type="InterPro" id="IPR044946">
    <property type="entry name" value="Restrct_endonuc_typeI_TRD_sf"/>
</dbReference>
<keyword evidence="5" id="KW-0255">Endonuclease</keyword>
<name>A0ABS5PI02_9FLAO</name>
<gene>
    <name evidence="5" type="ORF">KHA90_21090</name>
</gene>
<evidence type="ECO:0000256" key="2">
    <source>
        <dbReference type="ARBA" id="ARBA00022747"/>
    </source>
</evidence>
<dbReference type="Pfam" id="PF01420">
    <property type="entry name" value="Methylase_S"/>
    <property type="match status" value="2"/>
</dbReference>
<dbReference type="PANTHER" id="PTHR30408:SF12">
    <property type="entry name" value="TYPE I RESTRICTION ENZYME MJAVIII SPECIFICITY SUBUNIT"/>
    <property type="match status" value="1"/>
</dbReference>
<dbReference type="Gene3D" id="1.10.287.1120">
    <property type="entry name" value="Bipartite methylase S protein"/>
    <property type="match status" value="1"/>
</dbReference>
<reference evidence="5 6" key="1">
    <citation type="journal article" date="2018" name="Int. J. Syst. Evol. Microbiol.">
        <title>Flavobacterium chryseum sp. nov. and Flavobacterium psychroterrae sp. nov., novel environmental bacteria isolated from Antarctica.</title>
        <authorList>
            <person name="Kralova S."/>
            <person name="Svec P."/>
            <person name="Busse H.J."/>
            <person name="Stankova E."/>
            <person name="Vaczi P."/>
            <person name="Sedlacek I."/>
        </authorList>
    </citation>
    <scope>NUCLEOTIDE SEQUENCE [LARGE SCALE GENOMIC DNA]</scope>
    <source>
        <strain evidence="5 6">CCM 8827</strain>
    </source>
</reference>
<evidence type="ECO:0000256" key="3">
    <source>
        <dbReference type="ARBA" id="ARBA00023125"/>
    </source>
</evidence>
<evidence type="ECO:0000313" key="5">
    <source>
        <dbReference type="EMBL" id="MBS7233513.1"/>
    </source>
</evidence>
<dbReference type="InterPro" id="IPR000055">
    <property type="entry name" value="Restrct_endonuc_typeI_TRD"/>
</dbReference>
<dbReference type="Gene3D" id="3.90.220.20">
    <property type="entry name" value="DNA methylase specificity domains"/>
    <property type="match status" value="2"/>
</dbReference>
<dbReference type="InterPro" id="IPR052021">
    <property type="entry name" value="Type-I_RS_S_subunit"/>
</dbReference>
<dbReference type="SUPFAM" id="SSF116734">
    <property type="entry name" value="DNA methylase specificity domain"/>
    <property type="match status" value="2"/>
</dbReference>
<feature type="domain" description="Type I restriction modification DNA specificity" evidence="4">
    <location>
        <begin position="210"/>
        <end position="363"/>
    </location>
</feature>
<evidence type="ECO:0000256" key="1">
    <source>
        <dbReference type="ARBA" id="ARBA00010923"/>
    </source>
</evidence>
<keyword evidence="5" id="KW-0540">Nuclease</keyword>
<evidence type="ECO:0000313" key="6">
    <source>
        <dbReference type="Proteomes" id="UP000722625"/>
    </source>
</evidence>
<proteinExistence type="inferred from homology"/>
<dbReference type="GO" id="GO:0016787">
    <property type="term" value="F:hydrolase activity"/>
    <property type="evidence" value="ECO:0007669"/>
    <property type="project" value="UniProtKB-KW"/>
</dbReference>
<dbReference type="PANTHER" id="PTHR30408">
    <property type="entry name" value="TYPE-1 RESTRICTION ENZYME ECOKI SPECIFICITY PROTEIN"/>
    <property type="match status" value="1"/>
</dbReference>
<dbReference type="CDD" id="cd17282">
    <property type="entry name" value="RMtype1_S_Eco16444ORF1681_TRD1-CR1_like"/>
    <property type="match status" value="1"/>
</dbReference>
<comment type="caution">
    <text evidence="5">The sequence shown here is derived from an EMBL/GenBank/DDBJ whole genome shotgun (WGS) entry which is preliminary data.</text>
</comment>
<organism evidence="5 6">
    <name type="scientific">Flavobacterium psychroterrae</name>
    <dbReference type="NCBI Taxonomy" id="2133767"/>
    <lineage>
        <taxon>Bacteria</taxon>
        <taxon>Pseudomonadati</taxon>
        <taxon>Bacteroidota</taxon>
        <taxon>Flavobacteriia</taxon>
        <taxon>Flavobacteriales</taxon>
        <taxon>Flavobacteriaceae</taxon>
        <taxon>Flavobacterium</taxon>
    </lineage>
</organism>
<keyword evidence="2" id="KW-0680">Restriction system</keyword>
<comment type="similarity">
    <text evidence="1">Belongs to the type-I restriction system S methylase family.</text>
</comment>
<dbReference type="EC" id="3.1.21.-" evidence="5"/>
<accession>A0ABS5PI02</accession>
<sequence>MREGWKKVSLSELGFVGRGKSRHRPRNANFLFGDRYPFIQTADVKAANYKITSFTTMYSEDGLKQSKLWPKNTLCITIAANIADSSILAIEACFPDSVIGFIADDNKSDVRFVKYLFDLLQVRIKQISQGAAQDNLSLEKLETIKFEVPELPTQRKIASILSGYDNLIENNLKRIKLLEEKAQLTYEEWFVKMRFPGYETAKFDKVTGLPEGWKEKNFGELTETMQYGYTESASNEPVGPKFLRITDIVGFNINWENVPYCLISDKEKSKYLLREGDIVVARTGATVGYAKRINKNCPEAVFASYLIRLKLKSEIDDVLMGVYVESKSFLKMVQNMAGGAAQPNANAPVLRQIEMIVPSKDMQLKFRHLVIEPVGCNYFK</sequence>
<dbReference type="GO" id="GO:0004519">
    <property type="term" value="F:endonuclease activity"/>
    <property type="evidence" value="ECO:0007669"/>
    <property type="project" value="UniProtKB-KW"/>
</dbReference>
<dbReference type="CDD" id="cd17521">
    <property type="entry name" value="RMtype1_S_Sau13435ORF2165P_TRD2-CR2_like"/>
    <property type="match status" value="1"/>
</dbReference>